<dbReference type="AlphaFoldDB" id="A0A420IFB2"/>
<keyword evidence="1" id="KW-0926">Vacuole</keyword>
<proteinExistence type="inferred from homology"/>
<dbReference type="GO" id="GO:0005774">
    <property type="term" value="C:vacuolar membrane"/>
    <property type="evidence" value="ECO:0007669"/>
    <property type="project" value="UniProtKB-SubCell"/>
</dbReference>
<dbReference type="Pfam" id="PF11700">
    <property type="entry name" value="ATG22"/>
    <property type="match status" value="1"/>
</dbReference>
<dbReference type="GO" id="GO:0006865">
    <property type="term" value="P:amino acid transport"/>
    <property type="evidence" value="ECO:0007669"/>
    <property type="project" value="UniProtKB-KW"/>
</dbReference>
<feature type="compositionally biased region" description="Polar residues" evidence="2">
    <location>
        <begin position="72"/>
        <end position="82"/>
    </location>
</feature>
<dbReference type="Proteomes" id="UP000285326">
    <property type="component" value="Unassembled WGS sequence"/>
</dbReference>
<feature type="region of interest" description="Disordered" evidence="2">
    <location>
        <begin position="69"/>
        <end position="100"/>
    </location>
</feature>
<dbReference type="InterPro" id="IPR024671">
    <property type="entry name" value="Atg22-like"/>
</dbReference>
<feature type="compositionally biased region" description="Low complexity" evidence="2">
    <location>
        <begin position="83"/>
        <end position="99"/>
    </location>
</feature>
<comment type="function">
    <text evidence="1">Vacuolar effluxer which mediate the efflux of amino acids resulting from autophagic degradation. The release of autophagic amino acids allows the maintenance of protein synthesis and viability during nitrogen starvation.</text>
</comment>
<dbReference type="EMBL" id="MCBS01024534">
    <property type="protein sequence ID" value="RKF73238.1"/>
    <property type="molecule type" value="Genomic_DNA"/>
</dbReference>
<feature type="region of interest" description="Disordered" evidence="2">
    <location>
        <begin position="1"/>
        <end position="29"/>
    </location>
</feature>
<feature type="compositionally biased region" description="Low complexity" evidence="2">
    <location>
        <begin position="19"/>
        <end position="29"/>
    </location>
</feature>
<dbReference type="GO" id="GO:0006914">
    <property type="term" value="P:autophagy"/>
    <property type="evidence" value="ECO:0007669"/>
    <property type="project" value="UniProtKB-KW"/>
</dbReference>
<keyword evidence="1" id="KW-0072">Autophagy</keyword>
<comment type="subcellular location">
    <subcellularLocation>
        <location evidence="1">Vacuole membrane</location>
        <topology evidence="1">Multi-pass membrane protein</topology>
    </subcellularLocation>
</comment>
<evidence type="ECO:0000256" key="1">
    <source>
        <dbReference type="RuleBase" id="RU363073"/>
    </source>
</evidence>
<name>A0A420IFB2_9PEZI</name>
<evidence type="ECO:0000313" key="4">
    <source>
        <dbReference type="Proteomes" id="UP000285326"/>
    </source>
</evidence>
<sequence length="119" mass="12940">MIPDDLPHSAQLHPLAAKRSSSVYSTQSVRSYKFSSYEADDERSSGNENVCPELDGTFIPITLEQLARENGVLQSDNTTPCESNSFHSSRKPSSSGSNSTETCLGYILGIPVNTFSFAM</sequence>
<evidence type="ECO:0000256" key="2">
    <source>
        <dbReference type="SAM" id="MobiDB-lite"/>
    </source>
</evidence>
<evidence type="ECO:0000313" key="3">
    <source>
        <dbReference type="EMBL" id="RKF73238.1"/>
    </source>
</evidence>
<reference evidence="3 4" key="1">
    <citation type="journal article" date="2018" name="BMC Genomics">
        <title>Comparative genome analyses reveal sequence features reflecting distinct modes of host-adaptation between dicot and monocot powdery mildew.</title>
        <authorList>
            <person name="Wu Y."/>
            <person name="Ma X."/>
            <person name="Pan Z."/>
            <person name="Kale S.D."/>
            <person name="Song Y."/>
            <person name="King H."/>
            <person name="Zhang Q."/>
            <person name="Presley C."/>
            <person name="Deng X."/>
            <person name="Wei C.I."/>
            <person name="Xiao S."/>
        </authorList>
    </citation>
    <scope>NUCLEOTIDE SEQUENCE [LARGE SCALE GENOMIC DNA]</scope>
    <source>
        <strain evidence="3">UMSG1</strain>
    </source>
</reference>
<organism evidence="3 4">
    <name type="scientific">Golovinomyces cichoracearum</name>
    <dbReference type="NCBI Taxonomy" id="62708"/>
    <lineage>
        <taxon>Eukaryota</taxon>
        <taxon>Fungi</taxon>
        <taxon>Dikarya</taxon>
        <taxon>Ascomycota</taxon>
        <taxon>Pezizomycotina</taxon>
        <taxon>Leotiomycetes</taxon>
        <taxon>Erysiphales</taxon>
        <taxon>Erysiphaceae</taxon>
        <taxon>Golovinomyces</taxon>
    </lineage>
</organism>
<keyword evidence="1" id="KW-0029">Amino-acid transport</keyword>
<accession>A0A420IFB2</accession>
<gene>
    <name evidence="3" type="ORF">GcM1_245140</name>
</gene>
<protein>
    <recommendedName>
        <fullName evidence="1">Autophagy-related protein</fullName>
    </recommendedName>
</protein>
<comment type="similarity">
    <text evidence="1">Belongs to the ATG22 family.</text>
</comment>
<keyword evidence="1" id="KW-0813">Transport</keyword>
<comment type="caution">
    <text evidence="3">The sequence shown here is derived from an EMBL/GenBank/DDBJ whole genome shotgun (WGS) entry which is preliminary data.</text>
</comment>